<dbReference type="PANTHER" id="PTHR38788:SF5">
    <property type="entry name" value="CLR5 DOMAIN-CONTAINING PROTEIN"/>
    <property type="match status" value="1"/>
</dbReference>
<accession>A0A1Y2DGB7</accession>
<feature type="region of interest" description="Disordered" evidence="1">
    <location>
        <begin position="196"/>
        <end position="216"/>
    </location>
</feature>
<feature type="domain" description="Tri-helical" evidence="3">
    <location>
        <begin position="222"/>
        <end position="306"/>
    </location>
</feature>
<evidence type="ECO:0000256" key="1">
    <source>
        <dbReference type="SAM" id="MobiDB-lite"/>
    </source>
</evidence>
<dbReference type="PANTHER" id="PTHR38788">
    <property type="entry name" value="CLR5 DOMAIN-CONTAINING PROTEIN"/>
    <property type="match status" value="1"/>
</dbReference>
<dbReference type="Pfam" id="PF24465">
    <property type="entry name" value="Tri-helical"/>
    <property type="match status" value="2"/>
</dbReference>
<dbReference type="InterPro" id="IPR025676">
    <property type="entry name" value="Clr5_dom"/>
</dbReference>
<proteinExistence type="predicted"/>
<protein>
    <submittedName>
        <fullName evidence="5">Uncharacterized protein</fullName>
    </submittedName>
</protein>
<dbReference type="Pfam" id="PF14420">
    <property type="entry name" value="Clr5"/>
    <property type="match status" value="1"/>
</dbReference>
<dbReference type="GeneID" id="63781864"/>
<comment type="caution">
    <text evidence="5">The sequence shown here is derived from an EMBL/GenBank/DDBJ whole genome shotgun (WGS) entry which is preliminary data.</text>
</comment>
<dbReference type="OrthoDB" id="4115389at2759"/>
<dbReference type="InParanoid" id="A0A1Y2DGB7"/>
<evidence type="ECO:0000313" key="5">
    <source>
        <dbReference type="EMBL" id="ORY57735.1"/>
    </source>
</evidence>
<name>A0A1Y2DGB7_9PEZI</name>
<dbReference type="STRING" id="1141098.A0A1Y2DGB7"/>
<feature type="domain" description="Clr5" evidence="2">
    <location>
        <begin position="1"/>
        <end position="53"/>
    </location>
</feature>
<feature type="region of interest" description="Disordered" evidence="1">
    <location>
        <begin position="398"/>
        <end position="532"/>
    </location>
</feature>
<dbReference type="Proteomes" id="UP000193689">
    <property type="component" value="Unassembled WGS sequence"/>
</dbReference>
<sequence length="691" mass="77585">MVYDWDKHEQLCYRLYIDERKSLEEIMDHLRVHHKFAPSKRAYQTQFRRWDFPSKQNPAHKNDRLVARVKELWERNLSQREMLRVLNEEDGFDIKQRELMRVRSRNRWLLRMPNAEKSAVPIPVSPIGASAAAAASQSDMSMRLGAIASVTQEDLNGAQASENELTPQVIAKRRDRLQKLEVVSAERWETRKRRRRTRGWAGLPADPPGPPRFPSETTIDESKAILSLDNELYRELRTRFGRICDEAGVSKKTIAGPERWEGVKTRLIQESPHLQNVMWADQENVDGRKLALDVICTDVTKRMRTMHTKMTVAEAKNTLGVNPEQSRTMRQEFLAILKADHFTSKIEAGHEHWAELKERWLRSSSILQGVLAAGATDPSHEEKVRAADVLARDVMKRLRDDQARRDPNRNKTSSHFAPVSPNNDMMHQQPHESSIDPSVNPGHDDQLQDNYGQAQQTSSQLRHMNTGLGPGTPNRHNGQNNPGPPQLPLQTHIQSPSRDLSHNHALQSLSNGQALAHSPSHNQPQLLPNGLLDNGLPIDPQIDGALPVLMNGHDTVNSQHAHAAYIPQTLAPQGQQHAYVTQHFASTVNPTPQPPPIAVYLRLHPSSPITMAPSIWIATLTARTFEELRQVAVKDLAGTVCGRVEGILAEGMTINISRDDELTAYLAVVEGRGGSGAPGFYIQVLGAGWKT</sequence>
<feature type="compositionally biased region" description="Polar residues" evidence="1">
    <location>
        <begin position="491"/>
        <end position="513"/>
    </location>
</feature>
<organism evidence="5 6">
    <name type="scientific">Pseudomassariella vexata</name>
    <dbReference type="NCBI Taxonomy" id="1141098"/>
    <lineage>
        <taxon>Eukaryota</taxon>
        <taxon>Fungi</taxon>
        <taxon>Dikarya</taxon>
        <taxon>Ascomycota</taxon>
        <taxon>Pezizomycotina</taxon>
        <taxon>Sordariomycetes</taxon>
        <taxon>Xylariomycetidae</taxon>
        <taxon>Amphisphaeriales</taxon>
        <taxon>Pseudomassariaceae</taxon>
        <taxon>Pseudomassariella</taxon>
    </lineage>
</organism>
<dbReference type="AlphaFoldDB" id="A0A1Y2DGB7"/>
<feature type="domain" description="DUF7767" evidence="4">
    <location>
        <begin position="594"/>
        <end position="683"/>
    </location>
</feature>
<gene>
    <name evidence="5" type="ORF">BCR38DRAFT_79413</name>
</gene>
<evidence type="ECO:0000259" key="4">
    <source>
        <dbReference type="Pfam" id="PF24962"/>
    </source>
</evidence>
<feature type="compositionally biased region" description="Polar residues" evidence="1">
    <location>
        <begin position="448"/>
        <end position="463"/>
    </location>
</feature>
<evidence type="ECO:0000259" key="2">
    <source>
        <dbReference type="Pfam" id="PF14420"/>
    </source>
</evidence>
<keyword evidence="6" id="KW-1185">Reference proteome</keyword>
<dbReference type="InterPro" id="IPR057940">
    <property type="entry name" value="Tri-helical_dom"/>
</dbReference>
<reference evidence="5 6" key="1">
    <citation type="submission" date="2016-07" db="EMBL/GenBank/DDBJ databases">
        <title>Pervasive Adenine N6-methylation of Active Genes in Fungi.</title>
        <authorList>
            <consortium name="DOE Joint Genome Institute"/>
            <person name="Mondo S.J."/>
            <person name="Dannebaum R.O."/>
            <person name="Kuo R.C."/>
            <person name="Labutti K."/>
            <person name="Haridas S."/>
            <person name="Kuo A."/>
            <person name="Salamov A."/>
            <person name="Ahrendt S.R."/>
            <person name="Lipzen A."/>
            <person name="Sullivan W."/>
            <person name="Andreopoulos W.B."/>
            <person name="Clum A."/>
            <person name="Lindquist E."/>
            <person name="Daum C."/>
            <person name="Ramamoorthy G.K."/>
            <person name="Gryganskyi A."/>
            <person name="Culley D."/>
            <person name="Magnuson J.K."/>
            <person name="James T.Y."/>
            <person name="O'Malley M.A."/>
            <person name="Stajich J.E."/>
            <person name="Spatafora J.W."/>
            <person name="Visel A."/>
            <person name="Grigoriev I.V."/>
        </authorList>
    </citation>
    <scope>NUCLEOTIDE SEQUENCE [LARGE SCALE GENOMIC DNA]</scope>
    <source>
        <strain evidence="5 6">CBS 129021</strain>
    </source>
</reference>
<feature type="domain" description="Tri-helical" evidence="3">
    <location>
        <begin position="315"/>
        <end position="401"/>
    </location>
</feature>
<dbReference type="RefSeq" id="XP_040710864.1">
    <property type="nucleotide sequence ID" value="XM_040865652.1"/>
</dbReference>
<dbReference type="EMBL" id="MCFJ01000018">
    <property type="protein sequence ID" value="ORY57735.1"/>
    <property type="molecule type" value="Genomic_DNA"/>
</dbReference>
<feature type="compositionally biased region" description="Basic and acidic residues" evidence="1">
    <location>
        <begin position="398"/>
        <end position="409"/>
    </location>
</feature>
<feature type="compositionally biased region" description="Polar residues" evidence="1">
    <location>
        <begin position="410"/>
        <end position="428"/>
    </location>
</feature>
<evidence type="ECO:0000313" key="6">
    <source>
        <dbReference type="Proteomes" id="UP000193689"/>
    </source>
</evidence>
<dbReference type="InterPro" id="IPR056669">
    <property type="entry name" value="DUF7767"/>
</dbReference>
<dbReference type="Pfam" id="PF24962">
    <property type="entry name" value="DUF7767"/>
    <property type="match status" value="1"/>
</dbReference>
<evidence type="ECO:0000259" key="3">
    <source>
        <dbReference type="Pfam" id="PF24465"/>
    </source>
</evidence>
<feature type="compositionally biased region" description="Low complexity" evidence="1">
    <location>
        <begin position="522"/>
        <end position="532"/>
    </location>
</feature>